<reference evidence="2" key="1">
    <citation type="journal article" date="2012" name="MBio">
        <title>Comparative genome analysis of Trichophyton rubrum and related dermatophytes reveals candidate genes involved in infection.</title>
        <authorList>
            <person name="Martinez D.A."/>
            <person name="Oliver B.G."/>
            <person name="Graeser Y."/>
            <person name="Goldberg J.M."/>
            <person name="Li W."/>
            <person name="Martinez-Rossi N.M."/>
            <person name="Monod M."/>
            <person name="Shelest E."/>
            <person name="Barton R.C."/>
            <person name="Birch E."/>
            <person name="Brakhage A.A."/>
            <person name="Chen Z."/>
            <person name="Gurr S.J."/>
            <person name="Heiman D."/>
            <person name="Heitman J."/>
            <person name="Kosti I."/>
            <person name="Rossi A."/>
            <person name="Saif S."/>
            <person name="Samalova M."/>
            <person name="Saunders C.W."/>
            <person name="Shea T."/>
            <person name="Summerbell R.C."/>
            <person name="Xu J."/>
            <person name="Young S."/>
            <person name="Zeng Q."/>
            <person name="Birren B.W."/>
            <person name="Cuomo C.A."/>
            <person name="White T.C."/>
        </authorList>
    </citation>
    <scope>NUCLEOTIDE SEQUENCE [LARGE SCALE GENOMIC DNA]</scope>
    <source>
        <strain evidence="2">ATCC MYA-4606 / CBS 127.97</strain>
    </source>
</reference>
<sequence>MSCCLAVSPSRRLAVLCGGRGKGSESVGWAGVDAGRWVWCWSLALRAKPFAVSAWNGGFACDCLPDGSAQTSYFSALDVGRVRKGNGIIGMSRARSPGIVPLAGQPVGWEEYHRGAQKGPYRLSSRSLSTRELSQDSLKNLRILSMSTDHSQVS</sequence>
<proteinExistence type="predicted"/>
<dbReference type="AlphaFoldDB" id="F2PJ20"/>
<evidence type="ECO:0000313" key="1">
    <source>
        <dbReference type="EMBL" id="EGE01887.1"/>
    </source>
</evidence>
<organism evidence="1 2">
    <name type="scientific">Trichophyton equinum (strain ATCC MYA-4606 / CBS 127.97)</name>
    <name type="common">Horse ringworm fungus</name>
    <dbReference type="NCBI Taxonomy" id="559882"/>
    <lineage>
        <taxon>Eukaryota</taxon>
        <taxon>Fungi</taxon>
        <taxon>Dikarya</taxon>
        <taxon>Ascomycota</taxon>
        <taxon>Pezizomycotina</taxon>
        <taxon>Eurotiomycetes</taxon>
        <taxon>Eurotiomycetidae</taxon>
        <taxon>Onygenales</taxon>
        <taxon>Arthrodermataceae</taxon>
        <taxon>Trichophyton</taxon>
    </lineage>
</organism>
<dbReference type="VEuPathDB" id="FungiDB:TEQG_00930"/>
<name>F2PJ20_TRIEC</name>
<accession>F2PJ20</accession>
<dbReference type="HOGENOM" id="CLU_1705504_0_0_1"/>
<evidence type="ECO:0000313" key="2">
    <source>
        <dbReference type="Proteomes" id="UP000009169"/>
    </source>
</evidence>
<dbReference type="eggNOG" id="ENOG502RQ93">
    <property type="taxonomic scope" value="Eukaryota"/>
</dbReference>
<protein>
    <submittedName>
        <fullName evidence="1">Uncharacterized protein</fullName>
    </submittedName>
</protein>
<gene>
    <name evidence="1" type="ORF">TEQG_00930</name>
</gene>
<dbReference type="EMBL" id="DS995720">
    <property type="protein sequence ID" value="EGE01887.1"/>
    <property type="molecule type" value="Genomic_DNA"/>
</dbReference>
<keyword evidence="2" id="KW-1185">Reference proteome</keyword>
<dbReference type="Proteomes" id="UP000009169">
    <property type="component" value="Unassembled WGS sequence"/>
</dbReference>